<dbReference type="Proteomes" id="UP000007798">
    <property type="component" value="Unassembled WGS sequence"/>
</dbReference>
<comment type="caution">
    <text evidence="6">Lacks conserved residue(s) required for the propagation of feature annotation.</text>
</comment>
<name>B4MS42_DROWI</name>
<dbReference type="GO" id="GO:0005886">
    <property type="term" value="C:plasma membrane"/>
    <property type="evidence" value="ECO:0007669"/>
    <property type="project" value="UniProtKB-SubCell"/>
</dbReference>
<feature type="transmembrane region" description="Helical" evidence="6">
    <location>
        <begin position="139"/>
        <end position="160"/>
    </location>
</feature>
<keyword evidence="6" id="KW-0675">Receptor</keyword>
<dbReference type="HOGENOM" id="CLU_059805_0_0_1"/>
<feature type="transmembrane region" description="Helical" evidence="6">
    <location>
        <begin position="37"/>
        <end position="58"/>
    </location>
</feature>
<feature type="transmembrane region" description="Helical" evidence="6">
    <location>
        <begin position="78"/>
        <end position="98"/>
    </location>
</feature>
<keyword evidence="6" id="KW-0807">Transducer</keyword>
<keyword evidence="3 6" id="KW-0812">Transmembrane</keyword>
<keyword evidence="2 6" id="KW-1003">Cell membrane</keyword>
<evidence type="ECO:0000256" key="1">
    <source>
        <dbReference type="ARBA" id="ARBA00004651"/>
    </source>
</evidence>
<feature type="transmembrane region" description="Helical" evidence="6">
    <location>
        <begin position="368"/>
        <end position="386"/>
    </location>
</feature>
<evidence type="ECO:0000313" key="7">
    <source>
        <dbReference type="EMBL" id="EDW74931.1"/>
    </source>
</evidence>
<organism evidence="7 8">
    <name type="scientific">Drosophila willistoni</name>
    <name type="common">Fruit fly</name>
    <dbReference type="NCBI Taxonomy" id="7260"/>
    <lineage>
        <taxon>Eukaryota</taxon>
        <taxon>Metazoa</taxon>
        <taxon>Ecdysozoa</taxon>
        <taxon>Arthropoda</taxon>
        <taxon>Hexapoda</taxon>
        <taxon>Insecta</taxon>
        <taxon>Pterygota</taxon>
        <taxon>Neoptera</taxon>
        <taxon>Endopterygota</taxon>
        <taxon>Diptera</taxon>
        <taxon>Brachycera</taxon>
        <taxon>Muscomorpha</taxon>
        <taxon>Ephydroidea</taxon>
        <taxon>Drosophilidae</taxon>
        <taxon>Drosophila</taxon>
        <taxon>Sophophora</taxon>
    </lineage>
</organism>
<keyword evidence="5 6" id="KW-0472">Membrane</keyword>
<accession>B4MS42</accession>
<dbReference type="PhylomeDB" id="B4MS42"/>
<proteinExistence type="inferred from homology"/>
<keyword evidence="8" id="KW-1185">Reference proteome</keyword>
<dbReference type="FunCoup" id="B4MS42">
    <property type="interactions" value="3"/>
</dbReference>
<dbReference type="EMBL" id="CH963850">
    <property type="protein sequence ID" value="EDW74931.1"/>
    <property type="molecule type" value="Genomic_DNA"/>
</dbReference>
<dbReference type="GO" id="GO:0050909">
    <property type="term" value="P:sensory perception of taste"/>
    <property type="evidence" value="ECO:0007669"/>
    <property type="project" value="InterPro"/>
</dbReference>
<reference evidence="7 8" key="1">
    <citation type="journal article" date="2007" name="Nature">
        <title>Evolution of genes and genomes on the Drosophila phylogeny.</title>
        <authorList>
            <consortium name="Drosophila 12 Genomes Consortium"/>
            <person name="Clark A.G."/>
            <person name="Eisen M.B."/>
            <person name="Smith D.R."/>
            <person name="Bergman C.M."/>
            <person name="Oliver B."/>
            <person name="Markow T.A."/>
            <person name="Kaufman T.C."/>
            <person name="Kellis M."/>
            <person name="Gelbart W."/>
            <person name="Iyer V.N."/>
            <person name="Pollard D.A."/>
            <person name="Sackton T.B."/>
            <person name="Larracuente A.M."/>
            <person name="Singh N.D."/>
            <person name="Abad J.P."/>
            <person name="Abt D.N."/>
            <person name="Adryan B."/>
            <person name="Aguade M."/>
            <person name="Akashi H."/>
            <person name="Anderson W.W."/>
            <person name="Aquadro C.F."/>
            <person name="Ardell D.H."/>
            <person name="Arguello R."/>
            <person name="Artieri C.G."/>
            <person name="Barbash D.A."/>
            <person name="Barker D."/>
            <person name="Barsanti P."/>
            <person name="Batterham P."/>
            <person name="Batzoglou S."/>
            <person name="Begun D."/>
            <person name="Bhutkar A."/>
            <person name="Blanco E."/>
            <person name="Bosak S.A."/>
            <person name="Bradley R.K."/>
            <person name="Brand A.D."/>
            <person name="Brent M.R."/>
            <person name="Brooks A.N."/>
            <person name="Brown R.H."/>
            <person name="Butlin R.K."/>
            <person name="Caggese C."/>
            <person name="Calvi B.R."/>
            <person name="Bernardo de Carvalho A."/>
            <person name="Caspi A."/>
            <person name="Castrezana S."/>
            <person name="Celniker S.E."/>
            <person name="Chang J.L."/>
            <person name="Chapple C."/>
            <person name="Chatterji S."/>
            <person name="Chinwalla A."/>
            <person name="Civetta A."/>
            <person name="Clifton S.W."/>
            <person name="Comeron J.M."/>
            <person name="Costello J.C."/>
            <person name="Coyne J.A."/>
            <person name="Daub J."/>
            <person name="David R.G."/>
            <person name="Delcher A.L."/>
            <person name="Delehaunty K."/>
            <person name="Do C.B."/>
            <person name="Ebling H."/>
            <person name="Edwards K."/>
            <person name="Eickbush T."/>
            <person name="Evans J.D."/>
            <person name="Filipski A."/>
            <person name="Findeiss S."/>
            <person name="Freyhult E."/>
            <person name="Fulton L."/>
            <person name="Fulton R."/>
            <person name="Garcia A.C."/>
            <person name="Gardiner A."/>
            <person name="Garfield D.A."/>
            <person name="Garvin B.E."/>
            <person name="Gibson G."/>
            <person name="Gilbert D."/>
            <person name="Gnerre S."/>
            <person name="Godfrey J."/>
            <person name="Good R."/>
            <person name="Gotea V."/>
            <person name="Gravely B."/>
            <person name="Greenberg A.J."/>
            <person name="Griffiths-Jones S."/>
            <person name="Gross S."/>
            <person name="Guigo R."/>
            <person name="Gustafson E.A."/>
            <person name="Haerty W."/>
            <person name="Hahn M.W."/>
            <person name="Halligan D.L."/>
            <person name="Halpern A.L."/>
            <person name="Halter G.M."/>
            <person name="Han M.V."/>
            <person name="Heger A."/>
            <person name="Hillier L."/>
            <person name="Hinrichs A.S."/>
            <person name="Holmes I."/>
            <person name="Hoskins R.A."/>
            <person name="Hubisz M.J."/>
            <person name="Hultmark D."/>
            <person name="Huntley M.A."/>
            <person name="Jaffe D.B."/>
            <person name="Jagadeeshan S."/>
            <person name="Jeck W.R."/>
            <person name="Johnson J."/>
            <person name="Jones C.D."/>
            <person name="Jordan W.C."/>
            <person name="Karpen G.H."/>
            <person name="Kataoka E."/>
            <person name="Keightley P.D."/>
            <person name="Kheradpour P."/>
            <person name="Kirkness E.F."/>
            <person name="Koerich L.B."/>
            <person name="Kristiansen K."/>
            <person name="Kudrna D."/>
            <person name="Kulathinal R.J."/>
            <person name="Kumar S."/>
            <person name="Kwok R."/>
            <person name="Lander E."/>
            <person name="Langley C.H."/>
            <person name="Lapoint R."/>
            <person name="Lazzaro B.P."/>
            <person name="Lee S.J."/>
            <person name="Levesque L."/>
            <person name="Li R."/>
            <person name="Lin C.F."/>
            <person name="Lin M.F."/>
            <person name="Lindblad-Toh K."/>
            <person name="Llopart A."/>
            <person name="Long M."/>
            <person name="Low L."/>
            <person name="Lozovsky E."/>
            <person name="Lu J."/>
            <person name="Luo M."/>
            <person name="Machado C.A."/>
            <person name="Makalowski W."/>
            <person name="Marzo M."/>
            <person name="Matsuda M."/>
            <person name="Matzkin L."/>
            <person name="McAllister B."/>
            <person name="McBride C.S."/>
            <person name="McKernan B."/>
            <person name="McKernan K."/>
            <person name="Mendez-Lago M."/>
            <person name="Minx P."/>
            <person name="Mollenhauer M.U."/>
            <person name="Montooth K."/>
            <person name="Mount S.M."/>
            <person name="Mu X."/>
            <person name="Myers E."/>
            <person name="Negre B."/>
            <person name="Newfeld S."/>
            <person name="Nielsen R."/>
            <person name="Noor M.A."/>
            <person name="O'Grady P."/>
            <person name="Pachter L."/>
            <person name="Papaceit M."/>
            <person name="Parisi M.J."/>
            <person name="Parisi M."/>
            <person name="Parts L."/>
            <person name="Pedersen J.S."/>
            <person name="Pesole G."/>
            <person name="Phillippy A.M."/>
            <person name="Ponting C.P."/>
            <person name="Pop M."/>
            <person name="Porcelli D."/>
            <person name="Powell J.R."/>
            <person name="Prohaska S."/>
            <person name="Pruitt K."/>
            <person name="Puig M."/>
            <person name="Quesneville H."/>
            <person name="Ram K.R."/>
            <person name="Rand D."/>
            <person name="Rasmussen M.D."/>
            <person name="Reed L.K."/>
            <person name="Reenan R."/>
            <person name="Reily A."/>
            <person name="Remington K.A."/>
            <person name="Rieger T.T."/>
            <person name="Ritchie M.G."/>
            <person name="Robin C."/>
            <person name="Rogers Y.H."/>
            <person name="Rohde C."/>
            <person name="Rozas J."/>
            <person name="Rubenfield M.J."/>
            <person name="Ruiz A."/>
            <person name="Russo S."/>
            <person name="Salzberg S.L."/>
            <person name="Sanchez-Gracia A."/>
            <person name="Saranga D.J."/>
            <person name="Sato H."/>
            <person name="Schaeffer S.W."/>
            <person name="Schatz M.C."/>
            <person name="Schlenke T."/>
            <person name="Schwartz R."/>
            <person name="Segarra C."/>
            <person name="Singh R.S."/>
            <person name="Sirot L."/>
            <person name="Sirota M."/>
            <person name="Sisneros N.B."/>
            <person name="Smith C.D."/>
            <person name="Smith T.F."/>
            <person name="Spieth J."/>
            <person name="Stage D.E."/>
            <person name="Stark A."/>
            <person name="Stephan W."/>
            <person name="Strausberg R.L."/>
            <person name="Strempel S."/>
            <person name="Sturgill D."/>
            <person name="Sutton G."/>
            <person name="Sutton G.G."/>
            <person name="Tao W."/>
            <person name="Teichmann S."/>
            <person name="Tobari Y.N."/>
            <person name="Tomimura Y."/>
            <person name="Tsolas J.M."/>
            <person name="Valente V.L."/>
            <person name="Venter E."/>
            <person name="Venter J.C."/>
            <person name="Vicario S."/>
            <person name="Vieira F.G."/>
            <person name="Vilella A.J."/>
            <person name="Villasante A."/>
            <person name="Walenz B."/>
            <person name="Wang J."/>
            <person name="Wasserman M."/>
            <person name="Watts T."/>
            <person name="Wilson D."/>
            <person name="Wilson R.K."/>
            <person name="Wing R.A."/>
            <person name="Wolfner M.F."/>
            <person name="Wong A."/>
            <person name="Wong G.K."/>
            <person name="Wu C.I."/>
            <person name="Wu G."/>
            <person name="Yamamoto D."/>
            <person name="Yang H.P."/>
            <person name="Yang S.P."/>
            <person name="Yorke J.A."/>
            <person name="Yoshida K."/>
            <person name="Zdobnov E."/>
            <person name="Zhang P."/>
            <person name="Zhang Y."/>
            <person name="Zimin A.V."/>
            <person name="Baldwin J."/>
            <person name="Abdouelleil A."/>
            <person name="Abdulkadir J."/>
            <person name="Abebe A."/>
            <person name="Abera B."/>
            <person name="Abreu J."/>
            <person name="Acer S.C."/>
            <person name="Aftuck L."/>
            <person name="Alexander A."/>
            <person name="An P."/>
            <person name="Anderson E."/>
            <person name="Anderson S."/>
            <person name="Arachi H."/>
            <person name="Azer M."/>
            <person name="Bachantsang P."/>
            <person name="Barry A."/>
            <person name="Bayul T."/>
            <person name="Berlin A."/>
            <person name="Bessette D."/>
            <person name="Bloom T."/>
            <person name="Blye J."/>
            <person name="Boguslavskiy L."/>
            <person name="Bonnet C."/>
            <person name="Boukhgalter B."/>
            <person name="Bourzgui I."/>
            <person name="Brown A."/>
            <person name="Cahill P."/>
            <person name="Channer S."/>
            <person name="Cheshatsang Y."/>
            <person name="Chuda L."/>
            <person name="Citroen M."/>
            <person name="Collymore A."/>
            <person name="Cooke P."/>
            <person name="Costello M."/>
            <person name="D'Aco K."/>
            <person name="Daza R."/>
            <person name="De Haan G."/>
            <person name="DeGray S."/>
            <person name="DeMaso C."/>
            <person name="Dhargay N."/>
            <person name="Dooley K."/>
            <person name="Dooley E."/>
            <person name="Doricent M."/>
            <person name="Dorje P."/>
            <person name="Dorjee K."/>
            <person name="Dupes A."/>
            <person name="Elong R."/>
            <person name="Falk J."/>
            <person name="Farina A."/>
            <person name="Faro S."/>
            <person name="Ferguson D."/>
            <person name="Fisher S."/>
            <person name="Foley C.D."/>
            <person name="Franke A."/>
            <person name="Friedrich D."/>
            <person name="Gadbois L."/>
            <person name="Gearin G."/>
            <person name="Gearin C.R."/>
            <person name="Giannoukos G."/>
            <person name="Goode T."/>
            <person name="Graham J."/>
            <person name="Grandbois E."/>
            <person name="Grewal S."/>
            <person name="Gyaltsen K."/>
            <person name="Hafez N."/>
            <person name="Hagos B."/>
            <person name="Hall J."/>
            <person name="Henson C."/>
            <person name="Hollinger A."/>
            <person name="Honan T."/>
            <person name="Huard M.D."/>
            <person name="Hughes L."/>
            <person name="Hurhula B."/>
            <person name="Husby M.E."/>
            <person name="Kamat A."/>
            <person name="Kanga B."/>
            <person name="Kashin S."/>
            <person name="Khazanovich D."/>
            <person name="Kisner P."/>
            <person name="Lance K."/>
            <person name="Lara M."/>
            <person name="Lee W."/>
            <person name="Lennon N."/>
            <person name="Letendre F."/>
            <person name="LeVine R."/>
            <person name="Lipovsky A."/>
            <person name="Liu X."/>
            <person name="Liu J."/>
            <person name="Liu S."/>
            <person name="Lokyitsang T."/>
            <person name="Lokyitsang Y."/>
            <person name="Lubonja R."/>
            <person name="Lui A."/>
            <person name="MacDonald P."/>
            <person name="Magnisalis V."/>
            <person name="Maru K."/>
            <person name="Matthews C."/>
            <person name="McCusker W."/>
            <person name="McDonough S."/>
            <person name="Mehta T."/>
            <person name="Meldrim J."/>
            <person name="Meneus L."/>
            <person name="Mihai O."/>
            <person name="Mihalev A."/>
            <person name="Mihova T."/>
            <person name="Mittelman R."/>
            <person name="Mlenga V."/>
            <person name="Montmayeur A."/>
            <person name="Mulrain L."/>
            <person name="Navidi A."/>
            <person name="Naylor J."/>
            <person name="Negash T."/>
            <person name="Nguyen T."/>
            <person name="Nguyen N."/>
            <person name="Nicol R."/>
            <person name="Norbu C."/>
            <person name="Norbu N."/>
            <person name="Novod N."/>
            <person name="O'Neill B."/>
            <person name="Osman S."/>
            <person name="Markiewicz E."/>
            <person name="Oyono O.L."/>
            <person name="Patti C."/>
            <person name="Phunkhang P."/>
            <person name="Pierre F."/>
            <person name="Priest M."/>
            <person name="Raghuraman S."/>
            <person name="Rege F."/>
            <person name="Reyes R."/>
            <person name="Rise C."/>
            <person name="Rogov P."/>
            <person name="Ross K."/>
            <person name="Ryan E."/>
            <person name="Settipalli S."/>
            <person name="Shea T."/>
            <person name="Sherpa N."/>
            <person name="Shi L."/>
            <person name="Shih D."/>
            <person name="Sparrow T."/>
            <person name="Spaulding J."/>
            <person name="Stalker J."/>
            <person name="Stange-Thomann N."/>
            <person name="Stavropoulos S."/>
            <person name="Stone C."/>
            <person name="Strader C."/>
            <person name="Tesfaye S."/>
            <person name="Thomson T."/>
            <person name="Thoulutsang Y."/>
            <person name="Thoulutsang D."/>
            <person name="Topham K."/>
            <person name="Topping I."/>
            <person name="Tsamla T."/>
            <person name="Vassiliev H."/>
            <person name="Vo A."/>
            <person name="Wangchuk T."/>
            <person name="Wangdi T."/>
            <person name="Weiand M."/>
            <person name="Wilkinson J."/>
            <person name="Wilson A."/>
            <person name="Yadav S."/>
            <person name="Young G."/>
            <person name="Yu Q."/>
            <person name="Zembek L."/>
            <person name="Zhong D."/>
            <person name="Zimmer A."/>
            <person name="Zwirko Z."/>
            <person name="Jaffe D.B."/>
            <person name="Alvarez P."/>
            <person name="Brockman W."/>
            <person name="Butler J."/>
            <person name="Chin C."/>
            <person name="Gnerre S."/>
            <person name="Grabherr M."/>
            <person name="Kleber M."/>
            <person name="Mauceli E."/>
            <person name="MacCallum I."/>
        </authorList>
    </citation>
    <scope>NUCLEOTIDE SEQUENCE [LARGE SCALE GENOMIC DNA]</scope>
    <source>
        <strain evidence="8">Tucson 14030-0811.24</strain>
    </source>
</reference>
<dbReference type="OrthoDB" id="7935856at2759"/>
<evidence type="ECO:0000256" key="2">
    <source>
        <dbReference type="ARBA" id="ARBA00022475"/>
    </source>
</evidence>
<dbReference type="InParanoid" id="B4MS42"/>
<evidence type="ECO:0000256" key="4">
    <source>
        <dbReference type="ARBA" id="ARBA00022989"/>
    </source>
</evidence>
<dbReference type="InterPro" id="IPR013604">
    <property type="entry name" value="7TM_chemorcpt"/>
</dbReference>
<dbReference type="OMA" id="VVISHYW"/>
<dbReference type="KEGG" id="dwi:6641031"/>
<gene>
    <name evidence="7" type="primary">Dwil\GK15940</name>
    <name evidence="7" type="ORF">Dwil_GK15940</name>
</gene>
<comment type="similarity">
    <text evidence="6">Belongs to the insect chemoreceptor superfamily. Gustatory receptor (GR) family.</text>
</comment>
<evidence type="ECO:0000256" key="6">
    <source>
        <dbReference type="RuleBase" id="RU363108"/>
    </source>
</evidence>
<feature type="transmembrane region" description="Helical" evidence="6">
    <location>
        <begin position="180"/>
        <end position="200"/>
    </location>
</feature>
<evidence type="ECO:0000313" key="8">
    <source>
        <dbReference type="Proteomes" id="UP000007798"/>
    </source>
</evidence>
<evidence type="ECO:0000256" key="5">
    <source>
        <dbReference type="ARBA" id="ARBA00023136"/>
    </source>
</evidence>
<dbReference type="Pfam" id="PF08395">
    <property type="entry name" value="7tm_7"/>
    <property type="match status" value="1"/>
</dbReference>
<dbReference type="GO" id="GO:0007165">
    <property type="term" value="P:signal transduction"/>
    <property type="evidence" value="ECO:0007669"/>
    <property type="project" value="UniProtKB-KW"/>
</dbReference>
<dbReference type="AlphaFoldDB" id="B4MS42"/>
<comment type="function">
    <text evidence="6">Gustatory receptor which mediates acceptance or avoidance behavior, depending on its substrates.</text>
</comment>
<protein>
    <recommendedName>
        <fullName evidence="6">Gustatory receptor</fullName>
    </recommendedName>
</protein>
<evidence type="ECO:0000256" key="3">
    <source>
        <dbReference type="ARBA" id="ARBA00022692"/>
    </source>
</evidence>
<comment type="subcellular location">
    <subcellularLocation>
        <location evidence="1 6">Cell membrane</location>
        <topology evidence="1 6">Multi-pass membrane protein</topology>
    </subcellularLocation>
</comment>
<keyword evidence="4 6" id="KW-1133">Transmembrane helix</keyword>
<sequence length="395" mass="46029">MSVGWFLKVFYNYGLVSGLLPARLAKQGQVWHFCNGIGYIIYTILVNCSLLLLLPLTLPRFMYTNSYMSESSSLQWNFTLTGVTRVLAMFVCGGLVWIKRNKLRQLGEDLLRQCQLCQQLQEKSNHLVKYKQLQDKIRGLLFQQFCVMMLNIFAPAFLLLRIESDQVLDYLLMVFVHMVQFIYIMIAMLGFYIVLLLIYWQMQRVNLGLKDLLDALHCDRYIQTSLETLRHLYHLHGQNVNLLHRVLQITDVSMACLLLKMFVTNVNLVYHGVQFGNSSIDTNWLTKMLGESVILTHYWNAILLMNLVDSLTRQTGIETAHIMRQFSAYESNNRDFEVQLEIFSDHVRCHPTAYKVCGLFVFNKSTSLAYFFTVLIEVLVLVQFDLKNKVDEHQK</sequence>